<evidence type="ECO:0000256" key="1">
    <source>
        <dbReference type="SAM" id="MobiDB-lite"/>
    </source>
</evidence>
<name>A0A2J6RUS0_HYAVF</name>
<keyword evidence="2" id="KW-0472">Membrane</keyword>
<feature type="transmembrane region" description="Helical" evidence="2">
    <location>
        <begin position="99"/>
        <end position="121"/>
    </location>
</feature>
<accession>A0A2J6RUS0</accession>
<organism evidence="3 4">
    <name type="scientific">Hyaloscypha variabilis (strain UAMH 11265 / GT02V1 / F)</name>
    <name type="common">Meliniomyces variabilis</name>
    <dbReference type="NCBI Taxonomy" id="1149755"/>
    <lineage>
        <taxon>Eukaryota</taxon>
        <taxon>Fungi</taxon>
        <taxon>Dikarya</taxon>
        <taxon>Ascomycota</taxon>
        <taxon>Pezizomycotina</taxon>
        <taxon>Leotiomycetes</taxon>
        <taxon>Helotiales</taxon>
        <taxon>Hyaloscyphaceae</taxon>
        <taxon>Hyaloscypha</taxon>
        <taxon>Hyaloscypha variabilis</taxon>
    </lineage>
</organism>
<evidence type="ECO:0000313" key="4">
    <source>
        <dbReference type="Proteomes" id="UP000235786"/>
    </source>
</evidence>
<sequence>MSNVENHHVDQKAGEDLAFTLEEMAGPSNAVHDRASSAWPLSVLPPSYENQGSIEMHNLGPPQPLNLAAVQVPPPPGPGDEPFNFGFFKPHRDSRTKTFIGVIIFLLLVVVALTVALPIVAHKKHTSSLPQNTTIFITTTFSTTLVSTQLISTTQTDDISFTTTQVSPTTQVTTQTTTLTYLLPNPTSVSKCWDLLNNICANTTQVPADTHSGAFGDCENVLGYFYCGVIQNLEAQHLFIIPVDDSPLCGGMQNFCNGINLGSDPFGLQPDEGASTTSGIQVVPVSKRDLRSMTTSTTVAERQLARNSRPASTPGLRGR</sequence>
<proteinExistence type="predicted"/>
<keyword evidence="4" id="KW-1185">Reference proteome</keyword>
<feature type="region of interest" description="Disordered" evidence="1">
    <location>
        <begin position="291"/>
        <end position="319"/>
    </location>
</feature>
<evidence type="ECO:0000256" key="2">
    <source>
        <dbReference type="SAM" id="Phobius"/>
    </source>
</evidence>
<dbReference type="AlphaFoldDB" id="A0A2J6RUS0"/>
<protein>
    <submittedName>
        <fullName evidence="3">Uncharacterized protein</fullName>
    </submittedName>
</protein>
<reference evidence="3 4" key="1">
    <citation type="submission" date="2016-04" db="EMBL/GenBank/DDBJ databases">
        <title>A degradative enzymes factory behind the ericoid mycorrhizal symbiosis.</title>
        <authorList>
            <consortium name="DOE Joint Genome Institute"/>
            <person name="Martino E."/>
            <person name="Morin E."/>
            <person name="Grelet G."/>
            <person name="Kuo A."/>
            <person name="Kohler A."/>
            <person name="Daghino S."/>
            <person name="Barry K."/>
            <person name="Choi C."/>
            <person name="Cichocki N."/>
            <person name="Clum A."/>
            <person name="Copeland A."/>
            <person name="Hainaut M."/>
            <person name="Haridas S."/>
            <person name="Labutti K."/>
            <person name="Lindquist E."/>
            <person name="Lipzen A."/>
            <person name="Khouja H.-R."/>
            <person name="Murat C."/>
            <person name="Ohm R."/>
            <person name="Olson A."/>
            <person name="Spatafora J."/>
            <person name="Veneault-Fourrey C."/>
            <person name="Henrissat B."/>
            <person name="Grigoriev I."/>
            <person name="Martin F."/>
            <person name="Perotto S."/>
        </authorList>
    </citation>
    <scope>NUCLEOTIDE SEQUENCE [LARGE SCALE GENOMIC DNA]</scope>
    <source>
        <strain evidence="3 4">F</strain>
    </source>
</reference>
<keyword evidence="2" id="KW-0812">Transmembrane</keyword>
<gene>
    <name evidence="3" type="ORF">L207DRAFT_622232</name>
</gene>
<dbReference type="OrthoDB" id="3533870at2759"/>
<feature type="compositionally biased region" description="Polar residues" evidence="1">
    <location>
        <begin position="292"/>
        <end position="311"/>
    </location>
</feature>
<dbReference type="EMBL" id="KZ613943">
    <property type="protein sequence ID" value="PMD42267.1"/>
    <property type="molecule type" value="Genomic_DNA"/>
</dbReference>
<evidence type="ECO:0000313" key="3">
    <source>
        <dbReference type="EMBL" id="PMD42267.1"/>
    </source>
</evidence>
<dbReference type="Proteomes" id="UP000235786">
    <property type="component" value="Unassembled WGS sequence"/>
</dbReference>
<keyword evidence="2" id="KW-1133">Transmembrane helix</keyword>